<feature type="transmembrane region" description="Helical" evidence="1">
    <location>
        <begin position="192"/>
        <end position="213"/>
    </location>
</feature>
<evidence type="ECO:0000256" key="1">
    <source>
        <dbReference type="SAM" id="Phobius"/>
    </source>
</evidence>
<gene>
    <name evidence="3" type="ORF">OLX77_10455</name>
</gene>
<comment type="caution">
    <text evidence="3">The sequence shown here is derived from an EMBL/GenBank/DDBJ whole genome shotgun (WGS) entry which is preliminary data.</text>
</comment>
<dbReference type="InterPro" id="IPR005797">
    <property type="entry name" value="Cyt_b/b6_N"/>
</dbReference>
<accession>A0A9X4RMU8</accession>
<dbReference type="Pfam" id="PF00033">
    <property type="entry name" value="Cytochrome_B"/>
    <property type="match status" value="1"/>
</dbReference>
<dbReference type="SUPFAM" id="SSF81342">
    <property type="entry name" value="Transmembrane di-heme cytochromes"/>
    <property type="match status" value="1"/>
</dbReference>
<feature type="domain" description="Cytochrome b/b6 N-terminal region profile" evidence="2">
    <location>
        <begin position="1"/>
        <end position="192"/>
    </location>
</feature>
<dbReference type="PROSITE" id="PS51002">
    <property type="entry name" value="CYTB_NTER"/>
    <property type="match status" value="1"/>
</dbReference>
<dbReference type="InterPro" id="IPR027387">
    <property type="entry name" value="Cytb/b6-like_sf"/>
</dbReference>
<feature type="transmembrane region" description="Helical" evidence="1">
    <location>
        <begin position="20"/>
        <end position="40"/>
    </location>
</feature>
<feature type="transmembrane region" description="Helical" evidence="1">
    <location>
        <begin position="265"/>
        <end position="284"/>
    </location>
</feature>
<keyword evidence="4" id="KW-1185">Reference proteome</keyword>
<dbReference type="Gene3D" id="1.20.810.10">
    <property type="entry name" value="Cytochrome Bc1 Complex, Chain C"/>
    <property type="match status" value="2"/>
</dbReference>
<keyword evidence="1" id="KW-1133">Transmembrane helix</keyword>
<feature type="transmembrane region" description="Helical" evidence="1">
    <location>
        <begin position="98"/>
        <end position="118"/>
    </location>
</feature>
<keyword evidence="1" id="KW-0472">Membrane</keyword>
<dbReference type="PANTHER" id="PTHR19271">
    <property type="entry name" value="CYTOCHROME B"/>
    <property type="match status" value="1"/>
</dbReference>
<dbReference type="GO" id="GO:0009055">
    <property type="term" value="F:electron transfer activity"/>
    <property type="evidence" value="ECO:0007669"/>
    <property type="project" value="InterPro"/>
</dbReference>
<evidence type="ECO:0000313" key="4">
    <source>
        <dbReference type="Proteomes" id="UP001154240"/>
    </source>
</evidence>
<dbReference type="RefSeq" id="WP_307633540.1">
    <property type="nucleotide sequence ID" value="NZ_JAPHEH010000001.1"/>
</dbReference>
<feature type="transmembrane region" description="Helical" evidence="1">
    <location>
        <begin position="60"/>
        <end position="86"/>
    </location>
</feature>
<dbReference type="AlphaFoldDB" id="A0A9X4RMU8"/>
<dbReference type="GO" id="GO:0022904">
    <property type="term" value="P:respiratory electron transport chain"/>
    <property type="evidence" value="ECO:0007669"/>
    <property type="project" value="InterPro"/>
</dbReference>
<organism evidence="3 4">
    <name type="scientific">Thiovibrio frasassiensis</name>
    <dbReference type="NCBI Taxonomy" id="2984131"/>
    <lineage>
        <taxon>Bacteria</taxon>
        <taxon>Pseudomonadati</taxon>
        <taxon>Thermodesulfobacteriota</taxon>
        <taxon>Desulfobulbia</taxon>
        <taxon>Desulfobulbales</taxon>
        <taxon>Thiovibrionaceae</taxon>
        <taxon>Thiovibrio</taxon>
    </lineage>
</organism>
<name>A0A9X4RMU8_9BACT</name>
<dbReference type="InterPro" id="IPR036150">
    <property type="entry name" value="Cyt_b/b6_C_sf"/>
</dbReference>
<protein>
    <submittedName>
        <fullName evidence="3">Cytochrome b N-terminal domain-containing protein</fullName>
    </submittedName>
</protein>
<keyword evidence="1" id="KW-0812">Transmembrane</keyword>
<dbReference type="SUPFAM" id="SSF81648">
    <property type="entry name" value="a domain/subunit of cytochrome bc1 complex (Ubiquinol-cytochrome c reductase)"/>
    <property type="match status" value="1"/>
</dbReference>
<evidence type="ECO:0000259" key="2">
    <source>
        <dbReference type="PROSITE" id="PS51002"/>
    </source>
</evidence>
<dbReference type="InterPro" id="IPR016174">
    <property type="entry name" value="Di-haem_cyt_TM"/>
</dbReference>
<dbReference type="GO" id="GO:0016491">
    <property type="term" value="F:oxidoreductase activity"/>
    <property type="evidence" value="ECO:0007669"/>
    <property type="project" value="InterPro"/>
</dbReference>
<dbReference type="EMBL" id="JAPHEH010000001">
    <property type="protein sequence ID" value="MDG4476573.1"/>
    <property type="molecule type" value="Genomic_DNA"/>
</dbReference>
<proteinExistence type="predicted"/>
<reference evidence="3" key="1">
    <citation type="journal article" date="2022" name="bioRxiv">
        <title>Thiovibrio frasassiensisgen. nov., sp. nov., an autotrophic, elemental sulfur disproportionating bacterium isolated from sulfidic karst sediment, and proposal of Thiovibrionaceae fam. nov.</title>
        <authorList>
            <person name="Aronson H."/>
            <person name="Thomas C."/>
            <person name="Bhattacharyya M."/>
            <person name="Eckstein S."/>
            <person name="Jensen S."/>
            <person name="Barco R."/>
            <person name="Macalady J."/>
            <person name="Amend J."/>
        </authorList>
    </citation>
    <scope>NUCLEOTIDE SEQUENCE</scope>
    <source>
        <strain evidence="3">RS19-109</strain>
    </source>
</reference>
<reference evidence="3" key="2">
    <citation type="submission" date="2022-10" db="EMBL/GenBank/DDBJ databases">
        <authorList>
            <person name="Aronson H.S."/>
        </authorList>
    </citation>
    <scope>NUCLEOTIDE SEQUENCE</scope>
    <source>
        <strain evidence="3">RS19-109</strain>
    </source>
</reference>
<evidence type="ECO:0000313" key="3">
    <source>
        <dbReference type="EMBL" id="MDG4476573.1"/>
    </source>
</evidence>
<sequence>MLPIKGMRIRTFIIETKWGAKSLVSLYLSVLSGMVVALQYDPATPFFSASALDLLAPFGQFFRACHFYSSQLFFLFSLCHLAAVILARSDQQLRFSKWLLLIGSVPASLLLLFTGYVLRADATGEAAGVIAENITLSIPLLGTTLNSLLFSIEAEGMKRVYANHLIGLGLVWGVCCWDHLRRYRVGLGQHPLLLFGTLLLSLFLAAPMEPARLGLFHIQGPWFLLGLQELLRYVQPFWAGVIIPSTVVVALVCVGTENPGRRRALLFMAAWFFLYLLLSIIAALR</sequence>
<dbReference type="PANTHER" id="PTHR19271:SF16">
    <property type="entry name" value="CYTOCHROME B"/>
    <property type="match status" value="1"/>
</dbReference>
<dbReference type="Proteomes" id="UP001154240">
    <property type="component" value="Unassembled WGS sequence"/>
</dbReference>
<dbReference type="GO" id="GO:0016020">
    <property type="term" value="C:membrane"/>
    <property type="evidence" value="ECO:0007669"/>
    <property type="project" value="InterPro"/>
</dbReference>
<feature type="transmembrane region" description="Helical" evidence="1">
    <location>
        <begin position="233"/>
        <end position="253"/>
    </location>
</feature>